<dbReference type="AlphaFoldDB" id="A0A2H9VSD3"/>
<keyword evidence="5 8" id="KW-0812">Transmembrane</keyword>
<feature type="transmembrane region" description="Helical" evidence="8">
    <location>
        <begin position="208"/>
        <end position="232"/>
    </location>
</feature>
<name>A0A2H9VSD3_9SPHI</name>
<sequence>MPQTPPSYLPRISHVLFIIIAATAILFVAKPVLVPLAFALVFAMLLIPLCRRMEKWGINRGLATVLCILLLLLSVAIIIGLLSWQLSSLIDDMGNIEQRITQMVRKLQQYIRDYTGIDRNQQQEMIKEVNKDGSGSMITEITSALTGVMVDGILTIVYIFLLMYFRDHLMQFIRKAVPATQRGNVADMVHCASDVSQKYLTGLAQMIVTLWIMYSIGFSIVGVKSAIFFAVLCGTLEIIPFVGNLTGTAVTVLMGVVQGGDFKLIAGILITYGLVQFIQSYVLEPLVVGRGVNLNPLFTIVGIVIGEAVWGIPGMVLAVPIFGMMKIFFDHFESLKPYGFLLGCNDNEDDSKGIFDKLRGLFTGKK</sequence>
<feature type="transmembrane region" description="Helical" evidence="8">
    <location>
        <begin position="141"/>
        <end position="165"/>
    </location>
</feature>
<dbReference type="EMBL" id="PGFJ01000001">
    <property type="protein sequence ID" value="PJJ83727.1"/>
    <property type="molecule type" value="Genomic_DNA"/>
</dbReference>
<feature type="transmembrane region" description="Helical" evidence="8">
    <location>
        <begin position="264"/>
        <end position="282"/>
    </location>
</feature>
<keyword evidence="3" id="KW-0813">Transport</keyword>
<comment type="subcellular location">
    <subcellularLocation>
        <location evidence="1">Cell membrane</location>
        <topology evidence="1">Multi-pass membrane protein</topology>
    </subcellularLocation>
</comment>
<comment type="similarity">
    <text evidence="2">Belongs to the autoinducer-2 exporter (AI-2E) (TC 2.A.86) family.</text>
</comment>
<evidence type="ECO:0000256" key="7">
    <source>
        <dbReference type="ARBA" id="ARBA00023136"/>
    </source>
</evidence>
<dbReference type="Pfam" id="PF01594">
    <property type="entry name" value="AI-2E_transport"/>
    <property type="match status" value="1"/>
</dbReference>
<dbReference type="InterPro" id="IPR002549">
    <property type="entry name" value="AI-2E-like"/>
</dbReference>
<dbReference type="RefSeq" id="WP_100339969.1">
    <property type="nucleotide sequence ID" value="NZ_PGFJ01000001.1"/>
</dbReference>
<dbReference type="GO" id="GO:0005886">
    <property type="term" value="C:plasma membrane"/>
    <property type="evidence" value="ECO:0007669"/>
    <property type="project" value="UniProtKB-SubCell"/>
</dbReference>
<feature type="transmembrane region" description="Helical" evidence="8">
    <location>
        <begin position="12"/>
        <end position="28"/>
    </location>
</feature>
<dbReference type="OrthoDB" id="9793390at2"/>
<feature type="transmembrane region" description="Helical" evidence="8">
    <location>
        <begin position="62"/>
        <end position="84"/>
    </location>
</feature>
<feature type="transmembrane region" description="Helical" evidence="8">
    <location>
        <begin position="297"/>
        <end position="322"/>
    </location>
</feature>
<evidence type="ECO:0000256" key="5">
    <source>
        <dbReference type="ARBA" id="ARBA00022692"/>
    </source>
</evidence>
<dbReference type="Proteomes" id="UP000242687">
    <property type="component" value="Unassembled WGS sequence"/>
</dbReference>
<evidence type="ECO:0000256" key="3">
    <source>
        <dbReference type="ARBA" id="ARBA00022448"/>
    </source>
</evidence>
<keyword evidence="4" id="KW-1003">Cell membrane</keyword>
<gene>
    <name evidence="9" type="ORF">CLV57_0720</name>
</gene>
<comment type="caution">
    <text evidence="9">The sequence shown here is derived from an EMBL/GenBank/DDBJ whole genome shotgun (WGS) entry which is preliminary data.</text>
</comment>
<evidence type="ECO:0000256" key="8">
    <source>
        <dbReference type="SAM" id="Phobius"/>
    </source>
</evidence>
<protein>
    <submittedName>
        <fullName evidence="9">Putative PurR-regulated permease PerM</fullName>
    </submittedName>
</protein>
<evidence type="ECO:0000313" key="10">
    <source>
        <dbReference type="Proteomes" id="UP000242687"/>
    </source>
</evidence>
<accession>A0A2H9VSD3</accession>
<proteinExistence type="inferred from homology"/>
<keyword evidence="7 8" id="KW-0472">Membrane</keyword>
<dbReference type="PANTHER" id="PTHR21716">
    <property type="entry name" value="TRANSMEMBRANE PROTEIN"/>
    <property type="match status" value="1"/>
</dbReference>
<evidence type="ECO:0000256" key="1">
    <source>
        <dbReference type="ARBA" id="ARBA00004651"/>
    </source>
</evidence>
<dbReference type="PANTHER" id="PTHR21716:SF53">
    <property type="entry name" value="PERMEASE PERM-RELATED"/>
    <property type="match status" value="1"/>
</dbReference>
<organism evidence="9 10">
    <name type="scientific">Mucilaginibacter auburnensis</name>
    <dbReference type="NCBI Taxonomy" id="1457233"/>
    <lineage>
        <taxon>Bacteria</taxon>
        <taxon>Pseudomonadati</taxon>
        <taxon>Bacteroidota</taxon>
        <taxon>Sphingobacteriia</taxon>
        <taxon>Sphingobacteriales</taxon>
        <taxon>Sphingobacteriaceae</taxon>
        <taxon>Mucilaginibacter</taxon>
    </lineage>
</organism>
<keyword evidence="6 8" id="KW-1133">Transmembrane helix</keyword>
<evidence type="ECO:0000256" key="4">
    <source>
        <dbReference type="ARBA" id="ARBA00022475"/>
    </source>
</evidence>
<reference evidence="9 10" key="1">
    <citation type="submission" date="2017-11" db="EMBL/GenBank/DDBJ databases">
        <title>Genomic Encyclopedia of Archaeal and Bacterial Type Strains, Phase II (KMG-II): From Individual Species to Whole Genera.</title>
        <authorList>
            <person name="Goeker M."/>
        </authorList>
    </citation>
    <scope>NUCLEOTIDE SEQUENCE [LARGE SCALE GENOMIC DNA]</scope>
    <source>
        <strain evidence="9 10">DSM 28175</strain>
    </source>
</reference>
<feature type="transmembrane region" description="Helical" evidence="8">
    <location>
        <begin position="238"/>
        <end position="257"/>
    </location>
</feature>
<evidence type="ECO:0000313" key="9">
    <source>
        <dbReference type="EMBL" id="PJJ83727.1"/>
    </source>
</evidence>
<evidence type="ECO:0000256" key="6">
    <source>
        <dbReference type="ARBA" id="ARBA00022989"/>
    </source>
</evidence>
<keyword evidence="10" id="KW-1185">Reference proteome</keyword>
<evidence type="ECO:0000256" key="2">
    <source>
        <dbReference type="ARBA" id="ARBA00009773"/>
    </source>
</evidence>